<dbReference type="Proteomes" id="UP001075354">
    <property type="component" value="Chromosome 2"/>
</dbReference>
<evidence type="ECO:0000313" key="9">
    <source>
        <dbReference type="Proteomes" id="UP001075354"/>
    </source>
</evidence>
<dbReference type="Pfam" id="PF13912">
    <property type="entry name" value="zf-C2H2_6"/>
    <property type="match status" value="3"/>
</dbReference>
<keyword evidence="2" id="KW-0677">Repeat</keyword>
<feature type="domain" description="C2H2-type" evidence="7">
    <location>
        <begin position="405"/>
        <end position="438"/>
    </location>
</feature>
<dbReference type="GO" id="GO:0008270">
    <property type="term" value="F:zinc ion binding"/>
    <property type="evidence" value="ECO:0007669"/>
    <property type="project" value="UniProtKB-KW"/>
</dbReference>
<dbReference type="PROSITE" id="PS00028">
    <property type="entry name" value="ZINC_FINGER_C2H2_1"/>
    <property type="match status" value="12"/>
</dbReference>
<feature type="domain" description="C2H2-type" evidence="7">
    <location>
        <begin position="1086"/>
        <end position="1113"/>
    </location>
</feature>
<evidence type="ECO:0000259" key="7">
    <source>
        <dbReference type="PROSITE" id="PS50157"/>
    </source>
</evidence>
<accession>A0AAV7Y101</accession>
<comment type="caution">
    <text evidence="8">The sequence shown here is derived from an EMBL/GenBank/DDBJ whole genome shotgun (WGS) entry which is preliminary data.</text>
</comment>
<name>A0AAV7Y101_9NEOP</name>
<dbReference type="Gene3D" id="3.30.160.60">
    <property type="entry name" value="Classic Zinc Finger"/>
    <property type="match status" value="8"/>
</dbReference>
<feature type="domain" description="C2H2-type" evidence="7">
    <location>
        <begin position="1128"/>
        <end position="1155"/>
    </location>
</feature>
<evidence type="ECO:0000256" key="6">
    <source>
        <dbReference type="SAM" id="MobiDB-lite"/>
    </source>
</evidence>
<feature type="domain" description="C2H2-type" evidence="7">
    <location>
        <begin position="841"/>
        <end position="868"/>
    </location>
</feature>
<feature type="domain" description="C2H2-type" evidence="7">
    <location>
        <begin position="930"/>
        <end position="957"/>
    </location>
</feature>
<dbReference type="SMART" id="SM00355">
    <property type="entry name" value="ZnF_C2H2"/>
    <property type="match status" value="16"/>
</dbReference>
<dbReference type="InterPro" id="IPR013087">
    <property type="entry name" value="Znf_C2H2_type"/>
</dbReference>
<feature type="region of interest" description="Disordered" evidence="6">
    <location>
        <begin position="171"/>
        <end position="219"/>
    </location>
</feature>
<evidence type="ECO:0000256" key="2">
    <source>
        <dbReference type="ARBA" id="ARBA00022737"/>
    </source>
</evidence>
<organism evidence="8 9">
    <name type="scientific">Megalurothrips usitatus</name>
    <name type="common">bean blossom thrips</name>
    <dbReference type="NCBI Taxonomy" id="439358"/>
    <lineage>
        <taxon>Eukaryota</taxon>
        <taxon>Metazoa</taxon>
        <taxon>Ecdysozoa</taxon>
        <taxon>Arthropoda</taxon>
        <taxon>Hexapoda</taxon>
        <taxon>Insecta</taxon>
        <taxon>Pterygota</taxon>
        <taxon>Neoptera</taxon>
        <taxon>Paraneoptera</taxon>
        <taxon>Thysanoptera</taxon>
        <taxon>Terebrantia</taxon>
        <taxon>Thripoidea</taxon>
        <taxon>Thripidae</taxon>
        <taxon>Megalurothrips</taxon>
    </lineage>
</organism>
<feature type="domain" description="C2H2-type" evidence="7">
    <location>
        <begin position="550"/>
        <end position="577"/>
    </location>
</feature>
<feature type="domain" description="C2H2-type" evidence="7">
    <location>
        <begin position="459"/>
        <end position="486"/>
    </location>
</feature>
<feature type="domain" description="C2H2-type" evidence="7">
    <location>
        <begin position="768"/>
        <end position="795"/>
    </location>
</feature>
<feature type="region of interest" description="Disordered" evidence="6">
    <location>
        <begin position="1060"/>
        <end position="1081"/>
    </location>
</feature>
<evidence type="ECO:0000256" key="3">
    <source>
        <dbReference type="ARBA" id="ARBA00022771"/>
    </source>
</evidence>
<evidence type="ECO:0000256" key="5">
    <source>
        <dbReference type="PROSITE-ProRule" id="PRU00042"/>
    </source>
</evidence>
<proteinExistence type="predicted"/>
<evidence type="ECO:0000256" key="4">
    <source>
        <dbReference type="ARBA" id="ARBA00022833"/>
    </source>
</evidence>
<evidence type="ECO:0000313" key="8">
    <source>
        <dbReference type="EMBL" id="KAJ1530751.1"/>
    </source>
</evidence>
<reference evidence="8" key="1">
    <citation type="submission" date="2022-12" db="EMBL/GenBank/DDBJ databases">
        <title>Chromosome-level genome assembly of the bean flower thrips Megalurothrips usitatus.</title>
        <authorList>
            <person name="Ma L."/>
            <person name="Liu Q."/>
            <person name="Li H."/>
            <person name="Cai W."/>
        </authorList>
    </citation>
    <scope>NUCLEOTIDE SEQUENCE</scope>
    <source>
        <strain evidence="8">Cailab_2022a</strain>
    </source>
</reference>
<keyword evidence="4" id="KW-0862">Zinc</keyword>
<feature type="compositionally biased region" description="Polar residues" evidence="6">
    <location>
        <begin position="1010"/>
        <end position="1019"/>
    </location>
</feature>
<feature type="region of interest" description="Disordered" evidence="6">
    <location>
        <begin position="1008"/>
        <end position="1034"/>
    </location>
</feature>
<feature type="compositionally biased region" description="Polar residues" evidence="6">
    <location>
        <begin position="330"/>
        <end position="344"/>
    </location>
</feature>
<dbReference type="PANTHER" id="PTHR24379:SF121">
    <property type="entry name" value="C2H2-TYPE DOMAIN-CONTAINING PROTEIN"/>
    <property type="match status" value="1"/>
</dbReference>
<feature type="region of interest" description="Disordered" evidence="6">
    <location>
        <begin position="290"/>
        <end position="348"/>
    </location>
</feature>
<sequence>MLVPGRPAVALFKNIRRPPLFAILSYLCIEVSQFDDLPKEICHRCECQLNVWHYFKEDCEVSQRKLRRWNRTHCNSTVQGDRAVDCDQEVIQIKQEPNDIDLDAEQYINHSEDLGSTQFNEYGLAIGDDEPREKQFTEYHEESDQICNNSKEPDGLGNPCNLVISATTSILPEENASGPTLDSISKNERIDSVSLASDRDFETSGSKDQTEDGDTDTDTNSIVFVEKPSQGHAVIEVNLESSNDGLSSHPAEAKNAIGQKPNFEEPNVFKRSMEIKTTGAEDQARGIKIKEEPGESLIGPGSYTEENGFSMDCISSDNEGEQSTRKRSLKVSSVGPTSGPNSKRPSLARQFRDNIPVYYFKDLLPKINNDAFDENTKYCKICNKSFQNSNLWRHMSNLHPHVNPFQCGGCGKDFPGRRELVTHRVKTISKYCRAGKQPEVDTSSIICNGKIGRGKPGRFQCGECKEKFGHLSSAKSHVRVHTGEKPFFCYKCNEKEFRLKKSAYKHVSACCGRSDTPPILPKEKKKVVSTSVAVSKVLKQKAMKSKENKFKCKKCGKVFHNGVGYANHLRVECLRKCSSCSKNVSARTFYKHLRKCLKSTENHTSGIECVDSFGSKNSTMPTLESSASLVNVKTELDTSESKNGLDETKIKRNARVTELVDMSFKELVNQHRDEEGKLKEGECKICCKTLGSYKSMHAHLFKHCNKAFKCDICNLAMSLRSTYKAHMSKFHGGHQDFSKAALSSNLRRGPCALAKGKHKFSGFNISKPKCDICLKVFSSISSLKFHKQTHKRVKCEKCEITFPSNMEKSHVCTPKLMVDANLPNQGEVVSHVLSEARAVQYTCQLCKKKFHTRKMLYQHKKMHIKMKIYKCKICGNSYSDAGALQQHKEEEHAAELEVPLNGADVIDRNCAVDTVSADVGATVNTQVKLWKCGVCSKEYSRMDTWSKHMKLHRGIMKTPVAIHKPQNPGVLFCSLCDKALESEASFSRHKGWHSRWYSRLEVATALPHTPANTEPSTSEDMVKKVPSQESGTSSPPVVFNCTICSKKFSSQKSLRIHAHYHGKDKKKDSKDLPKPHIDSPQLPMAHKCEVCASTFPDLPSFSTHMNTHMGGSVEPTGLSKEVTKTEPMQCKLCNKEYRSKKSLKYHMMGHSGEKPYKCRSCSNQYSNPTALAKHEKERHTPILRPFCCNKCKTSFILKEDLLAHHEKCTH</sequence>
<dbReference type="EMBL" id="JAPTSV010000002">
    <property type="protein sequence ID" value="KAJ1530751.1"/>
    <property type="molecule type" value="Genomic_DNA"/>
</dbReference>
<feature type="compositionally biased region" description="Basic and acidic residues" evidence="6">
    <location>
        <begin position="185"/>
        <end position="202"/>
    </location>
</feature>
<dbReference type="SUPFAM" id="SSF57667">
    <property type="entry name" value="beta-beta-alpha zinc fingers"/>
    <property type="match status" value="7"/>
</dbReference>
<keyword evidence="3 5" id="KW-0863">Zinc-finger</keyword>
<gene>
    <name evidence="8" type="ORF">ONE63_005605</name>
</gene>
<evidence type="ECO:0000256" key="1">
    <source>
        <dbReference type="ARBA" id="ARBA00022723"/>
    </source>
</evidence>
<dbReference type="SUPFAM" id="SSF57716">
    <property type="entry name" value="Glucocorticoid receptor-like (DNA-binding domain)"/>
    <property type="match status" value="1"/>
</dbReference>
<feature type="domain" description="C2H2-type" evidence="7">
    <location>
        <begin position="1156"/>
        <end position="1180"/>
    </location>
</feature>
<feature type="compositionally biased region" description="Basic and acidic residues" evidence="6">
    <location>
        <begin position="1065"/>
        <end position="1077"/>
    </location>
</feature>
<dbReference type="InterPro" id="IPR036236">
    <property type="entry name" value="Znf_C2H2_sf"/>
</dbReference>
<feature type="domain" description="C2H2-type" evidence="7">
    <location>
        <begin position="869"/>
        <end position="897"/>
    </location>
</feature>
<feature type="domain" description="C2H2-type" evidence="7">
    <location>
        <begin position="708"/>
        <end position="736"/>
    </location>
</feature>
<feature type="domain" description="C2H2-type" evidence="7">
    <location>
        <begin position="1186"/>
        <end position="1210"/>
    </location>
</feature>
<dbReference type="PROSITE" id="PS50157">
    <property type="entry name" value="ZINC_FINGER_C2H2_2"/>
    <property type="match status" value="13"/>
</dbReference>
<dbReference type="PANTHER" id="PTHR24379">
    <property type="entry name" value="KRAB AND ZINC FINGER DOMAIN-CONTAINING"/>
    <property type="match status" value="1"/>
</dbReference>
<keyword evidence="1" id="KW-0479">Metal-binding</keyword>
<dbReference type="AlphaFoldDB" id="A0AAV7Y101"/>
<protein>
    <recommendedName>
        <fullName evidence="7">C2H2-type domain-containing protein</fullName>
    </recommendedName>
</protein>
<feature type="domain" description="C2H2-type" evidence="7">
    <location>
        <begin position="1039"/>
        <end position="1066"/>
    </location>
</feature>
<dbReference type="Pfam" id="PF00096">
    <property type="entry name" value="zf-C2H2"/>
    <property type="match status" value="3"/>
</dbReference>
<keyword evidence="9" id="KW-1185">Reference proteome</keyword>